<dbReference type="KEGG" id="gfu:KM031_09045"/>
<keyword evidence="2" id="KW-1185">Reference proteome</keyword>
<dbReference type="AlphaFoldDB" id="A0A975S095"/>
<protein>
    <submittedName>
        <fullName evidence="1">Uncharacterized protein</fullName>
    </submittedName>
</protein>
<accession>A0A975S095</accession>
<dbReference type="EMBL" id="CP076361">
    <property type="protein sequence ID" value="QWK89031.1"/>
    <property type="molecule type" value="Genomic_DNA"/>
</dbReference>
<evidence type="ECO:0000313" key="2">
    <source>
        <dbReference type="Proteomes" id="UP000679352"/>
    </source>
</evidence>
<dbReference type="Proteomes" id="UP000679352">
    <property type="component" value="Chromosome"/>
</dbReference>
<dbReference type="RefSeq" id="WP_215505956.1">
    <property type="nucleotide sequence ID" value="NZ_CP076361.1"/>
</dbReference>
<sequence length="54" mass="6177">MPSPEEELAEIRQVLRRLQAREAALMLEVDRALPPQPPLRVGWPIRRLGAAELH</sequence>
<organism evidence="1 2">
    <name type="scientific">Gemmobacter fulvus</name>
    <dbReference type="NCBI Taxonomy" id="2840474"/>
    <lineage>
        <taxon>Bacteria</taxon>
        <taxon>Pseudomonadati</taxon>
        <taxon>Pseudomonadota</taxon>
        <taxon>Alphaproteobacteria</taxon>
        <taxon>Rhodobacterales</taxon>
        <taxon>Paracoccaceae</taxon>
        <taxon>Gemmobacter</taxon>
    </lineage>
</organism>
<evidence type="ECO:0000313" key="1">
    <source>
        <dbReference type="EMBL" id="QWK89031.1"/>
    </source>
</evidence>
<reference evidence="1" key="1">
    <citation type="submission" date="2021-06" db="EMBL/GenBank/DDBJ databases">
        <title>Direct submission.</title>
        <authorList>
            <person name="Lee C.-S."/>
            <person name="Jin L."/>
        </authorList>
    </citation>
    <scope>NUCLEOTIDE SEQUENCE</scope>
    <source>
        <strain evidence="1">Con5</strain>
    </source>
</reference>
<proteinExistence type="predicted"/>
<name>A0A975S095_9RHOB</name>
<gene>
    <name evidence="1" type="ORF">KM031_09045</name>
</gene>